<dbReference type="GO" id="GO:0005524">
    <property type="term" value="F:ATP binding"/>
    <property type="evidence" value="ECO:0007669"/>
    <property type="project" value="UniProtKB-UniRule"/>
</dbReference>
<evidence type="ECO:0000256" key="3">
    <source>
        <dbReference type="ARBA" id="ARBA00022598"/>
    </source>
</evidence>
<dbReference type="GO" id="GO:0006429">
    <property type="term" value="P:leucyl-tRNA aminoacylation"/>
    <property type="evidence" value="ECO:0007669"/>
    <property type="project" value="UniProtKB-UniRule"/>
</dbReference>
<feature type="domain" description="Methionyl/Leucyl tRNA synthetase" evidence="12">
    <location>
        <begin position="608"/>
        <end position="710"/>
    </location>
</feature>
<organism evidence="13">
    <name type="scientific">Caldiarchaeum subterraneum</name>
    <dbReference type="NCBI Taxonomy" id="311458"/>
    <lineage>
        <taxon>Archaea</taxon>
        <taxon>Nitrososphaerota</taxon>
        <taxon>Candidatus Caldarchaeales</taxon>
        <taxon>Candidatus Caldarchaeaceae</taxon>
        <taxon>Candidatus Caldarchaeum</taxon>
    </lineage>
</organism>
<keyword evidence="4 8" id="KW-0547">Nucleotide-binding</keyword>
<dbReference type="GO" id="GO:0002161">
    <property type="term" value="F:aminoacyl-tRNA deacylase activity"/>
    <property type="evidence" value="ECO:0007669"/>
    <property type="project" value="InterPro"/>
</dbReference>
<dbReference type="GO" id="GO:0005737">
    <property type="term" value="C:cytoplasm"/>
    <property type="evidence" value="ECO:0007669"/>
    <property type="project" value="UniProtKB-SubCell"/>
</dbReference>
<dbReference type="Gene3D" id="1.10.10.720">
    <property type="entry name" value="leucyl-tRNA synthetase"/>
    <property type="match status" value="1"/>
</dbReference>
<dbReference type="SUPFAM" id="SSF47323">
    <property type="entry name" value="Anticodon-binding domain of a subclass of class I aminoacyl-tRNA synthetases"/>
    <property type="match status" value="1"/>
</dbReference>
<comment type="similarity">
    <text evidence="1 8 9">Belongs to the class-I aminoacyl-tRNA synthetase family.</text>
</comment>
<dbReference type="InterPro" id="IPR015413">
    <property type="entry name" value="Methionyl/Leucyl_tRNA_Synth"/>
</dbReference>
<evidence type="ECO:0000313" key="13">
    <source>
        <dbReference type="EMBL" id="HHK68982.1"/>
    </source>
</evidence>
<comment type="catalytic activity">
    <reaction evidence="8">
        <text>tRNA(Leu) + L-leucine + ATP = L-leucyl-tRNA(Leu) + AMP + diphosphate</text>
        <dbReference type="Rhea" id="RHEA:11688"/>
        <dbReference type="Rhea" id="RHEA-COMP:9613"/>
        <dbReference type="Rhea" id="RHEA-COMP:9622"/>
        <dbReference type="ChEBI" id="CHEBI:30616"/>
        <dbReference type="ChEBI" id="CHEBI:33019"/>
        <dbReference type="ChEBI" id="CHEBI:57427"/>
        <dbReference type="ChEBI" id="CHEBI:78442"/>
        <dbReference type="ChEBI" id="CHEBI:78494"/>
        <dbReference type="ChEBI" id="CHEBI:456215"/>
        <dbReference type="EC" id="6.1.1.4"/>
    </reaction>
</comment>
<evidence type="ECO:0000256" key="1">
    <source>
        <dbReference type="ARBA" id="ARBA00005594"/>
    </source>
</evidence>
<comment type="caution">
    <text evidence="13">The sequence shown here is derived from an EMBL/GenBank/DDBJ whole genome shotgun (WGS) entry which is preliminary data.</text>
</comment>
<feature type="domain" description="Methionyl/Valyl/Leucyl/Isoleucyl-tRNA synthetase anticodon-binding" evidence="11">
    <location>
        <begin position="722"/>
        <end position="852"/>
    </location>
</feature>
<dbReference type="Gene3D" id="3.90.740.10">
    <property type="entry name" value="Valyl/Leucyl/Isoleucyl-tRNA synthetase, editing domain"/>
    <property type="match status" value="1"/>
</dbReference>
<dbReference type="InterPro" id="IPR014729">
    <property type="entry name" value="Rossmann-like_a/b/a_fold"/>
</dbReference>
<comment type="caution">
    <text evidence="8">Lacks conserved residue(s) required for the propagation of feature annotation.</text>
</comment>
<dbReference type="EC" id="6.1.1.4" evidence="8"/>
<evidence type="ECO:0000259" key="12">
    <source>
        <dbReference type="Pfam" id="PF09334"/>
    </source>
</evidence>
<dbReference type="HAMAP" id="MF_00049_A">
    <property type="entry name" value="Leu_tRNA_synth_A"/>
    <property type="match status" value="1"/>
</dbReference>
<evidence type="ECO:0000256" key="2">
    <source>
        <dbReference type="ARBA" id="ARBA00022490"/>
    </source>
</evidence>
<keyword evidence="5 8" id="KW-0067">ATP-binding</keyword>
<dbReference type="SUPFAM" id="SSF50677">
    <property type="entry name" value="ValRS/IleRS/LeuRS editing domain"/>
    <property type="match status" value="1"/>
</dbReference>
<dbReference type="Pfam" id="PF09334">
    <property type="entry name" value="tRNA-synt_1g"/>
    <property type="match status" value="1"/>
</dbReference>
<dbReference type="Gene3D" id="3.40.50.620">
    <property type="entry name" value="HUPs"/>
    <property type="match status" value="1"/>
</dbReference>
<dbReference type="SUPFAM" id="SSF52374">
    <property type="entry name" value="Nucleotidylyl transferase"/>
    <property type="match status" value="1"/>
</dbReference>
<dbReference type="InterPro" id="IPR020791">
    <property type="entry name" value="Leu-tRNA-lgase_arc"/>
</dbReference>
<reference evidence="13" key="1">
    <citation type="journal article" date="2020" name="mSystems">
        <title>Genome- and Community-Level Interaction Insights into Carbon Utilization and Element Cycling Functions of Hydrothermarchaeota in Hydrothermal Sediment.</title>
        <authorList>
            <person name="Zhou Z."/>
            <person name="Liu Y."/>
            <person name="Xu W."/>
            <person name="Pan J."/>
            <person name="Luo Z.H."/>
            <person name="Li M."/>
        </authorList>
    </citation>
    <scope>NUCLEOTIDE SEQUENCE [LARGE SCALE GENOMIC DNA]</scope>
    <source>
        <strain evidence="13">SpSt-1056</strain>
    </source>
</reference>
<dbReference type="InterPro" id="IPR013155">
    <property type="entry name" value="M/V/L/I-tRNA-synth_anticd-bd"/>
</dbReference>
<dbReference type="NCBIfam" id="TIGR00395">
    <property type="entry name" value="leuS_arch"/>
    <property type="match status" value="1"/>
</dbReference>
<dbReference type="InterPro" id="IPR002300">
    <property type="entry name" value="aa-tRNA-synth_Ia"/>
</dbReference>
<dbReference type="Gene3D" id="3.30.2320.20">
    <property type="entry name" value="Class I aminoacyl-tRNA synthetases (RS)"/>
    <property type="match status" value="1"/>
</dbReference>
<dbReference type="Pfam" id="PF00133">
    <property type="entry name" value="tRNA-synt_1"/>
    <property type="match status" value="1"/>
</dbReference>
<dbReference type="Pfam" id="PF08264">
    <property type="entry name" value="Anticodon_1"/>
    <property type="match status" value="1"/>
</dbReference>
<keyword evidence="2 8" id="KW-0963">Cytoplasm</keyword>
<evidence type="ECO:0000256" key="8">
    <source>
        <dbReference type="HAMAP-Rule" id="MF_00049"/>
    </source>
</evidence>
<keyword evidence="7 8" id="KW-0030">Aminoacyl-tRNA synthetase</keyword>
<evidence type="ECO:0000256" key="4">
    <source>
        <dbReference type="ARBA" id="ARBA00022741"/>
    </source>
</evidence>
<dbReference type="AlphaFoldDB" id="A0A7C5L8H6"/>
<dbReference type="PANTHER" id="PTHR45794:SF1">
    <property type="entry name" value="LEUCINE--TRNA LIGASE, CYTOPLASMIC"/>
    <property type="match status" value="1"/>
</dbReference>
<gene>
    <name evidence="8 13" type="primary">leuS</name>
    <name evidence="13" type="ORF">ENM11_07540</name>
</gene>
<accession>A0A7C5L8H6</accession>
<dbReference type="InterPro" id="IPR009080">
    <property type="entry name" value="tRNAsynth_Ia_anticodon-bd"/>
</dbReference>
<feature type="domain" description="Aminoacyl-tRNA synthetase class Ia" evidence="10">
    <location>
        <begin position="31"/>
        <end position="525"/>
    </location>
</feature>
<keyword evidence="6 8" id="KW-0648">Protein biosynthesis</keyword>
<evidence type="ECO:0000256" key="6">
    <source>
        <dbReference type="ARBA" id="ARBA00022917"/>
    </source>
</evidence>
<dbReference type="Gene3D" id="1.10.730.10">
    <property type="entry name" value="Isoleucyl-tRNA Synthetase, Domain 1"/>
    <property type="match status" value="1"/>
</dbReference>
<proteinExistence type="inferred from homology"/>
<dbReference type="GO" id="GO:0004823">
    <property type="term" value="F:leucine-tRNA ligase activity"/>
    <property type="evidence" value="ECO:0007669"/>
    <property type="project" value="UniProtKB-UniRule"/>
</dbReference>
<feature type="binding site" evidence="8">
    <location>
        <position position="652"/>
    </location>
    <ligand>
        <name>ATP</name>
        <dbReference type="ChEBI" id="CHEBI:30616"/>
    </ligand>
</feature>
<name>A0A7C5L8H6_CALS0</name>
<evidence type="ECO:0000259" key="11">
    <source>
        <dbReference type="Pfam" id="PF08264"/>
    </source>
</evidence>
<dbReference type="NCBIfam" id="NF008957">
    <property type="entry name" value="PRK12300.1"/>
    <property type="match status" value="1"/>
</dbReference>
<protein>
    <recommendedName>
        <fullName evidence="8">Leucine--tRNA ligase</fullName>
        <ecNumber evidence="8">6.1.1.4</ecNumber>
    </recommendedName>
    <alternativeName>
        <fullName evidence="8">Leucyl-tRNA synthetase</fullName>
        <shortName evidence="8">LeuRS</shortName>
    </alternativeName>
</protein>
<dbReference type="InterPro" id="IPR009008">
    <property type="entry name" value="Val/Leu/Ile-tRNA-synth_edit"/>
</dbReference>
<evidence type="ECO:0000256" key="9">
    <source>
        <dbReference type="RuleBase" id="RU363039"/>
    </source>
</evidence>
<evidence type="ECO:0000256" key="7">
    <source>
        <dbReference type="ARBA" id="ARBA00023146"/>
    </source>
</evidence>
<dbReference type="EMBL" id="DRWN01000064">
    <property type="protein sequence ID" value="HHK68982.1"/>
    <property type="molecule type" value="Genomic_DNA"/>
</dbReference>
<comment type="subcellular location">
    <subcellularLocation>
        <location evidence="8">Cytoplasm</location>
    </subcellularLocation>
</comment>
<evidence type="ECO:0000259" key="10">
    <source>
        <dbReference type="Pfam" id="PF00133"/>
    </source>
</evidence>
<evidence type="ECO:0000256" key="5">
    <source>
        <dbReference type="ARBA" id="ARBA00022840"/>
    </source>
</evidence>
<sequence length="983" mass="111653">MTNNADQLVELGFKLGGKNRISSPKPYERRWASEWRVAKLFEAKPDPSKPKFFICVPYSYQNGPLHLGHGFTFTRGDVIARYKRMRGFNVLFPWAWHWTGEAVAGTSERLRRGDESVRRMLVEMDGVPEELLHHFENPEFICAYYTAENRQVVDAMGWSVDWTREFYTTSLHPYYSNFIRWQYDVLRRKGLVAMGRHPVVWCPRCQSATGDHDRLRGEGIYPEEFTLIYFDADGFKLAAATLRPETVYGVTNIWLNPHATYVVVEKDGFRFLISKEAVAKFSEQWGDVKVIKPMHARELIGKAATAPLSGRKIPILPATFVDPSIGTGVVYSVPAHAPYDYVALRDLVENSRLLTEFGLDESLASSIKPIKVISVDGFGDFPAVEIVEKLGIKSQSDERLEDATREIYSREFHSGVMVVDELKGLSVSVARKVVQDRLVENNYGSIFYDLAGKVVCRSGDECVVKIVEDQWFLTFSDAEWKEKVRRLVNSMNIYPEAARTWFINVVDWLKDWACTRKTGLGTNLPWDPSWKIETLSDSTIYPALYTVSGILNKHLETAARLPPEVFDYVCLGLGDPKKIAAEEKIDVTLLESMRMEYLYWYGVDLRVSAKDLVPNHLTFYLFHHTGIFEPQHWPRGISVNGMISIEGQKMSKSKGNFISLKTAVQRHGADATRIALMLSAEDLDDPDWRTKNAEEAEQFIQNFLNIVQRVSEEGDSSEGPADRWLLASLKISIKTVTDALEKMKTRTACNEVVYGMLNVWRWWARRNNGKITRAGKQFVEQWTLLLAPFAPFAAEESWKTLGKNGFASAQKWPETQLSIDDVLPLVYEDVVKEILSDVREILGVVRGKPKHIKLFTASEWKTSLAKNLLKSSLYEALFWLSKTHPDKAKTAQKIAPKISEVLRGWEEKSRKYSGVMELGDVKSLVEKILPADRTLTHEAAALIEQETKIPVTVLDEQEAVQGMEASKASNATPLKPAIYVETE</sequence>
<dbReference type="InterPro" id="IPR004493">
    <property type="entry name" value="Leu-tRNA-synth_Ia_arc/euk"/>
</dbReference>
<dbReference type="PANTHER" id="PTHR45794">
    <property type="entry name" value="LEUCYL-TRNA SYNTHETASE"/>
    <property type="match status" value="1"/>
</dbReference>
<feature type="short sequence motif" description="'KMSKS' region" evidence="8">
    <location>
        <begin position="649"/>
        <end position="653"/>
    </location>
</feature>
<keyword evidence="3 8" id="KW-0436">Ligase</keyword>